<dbReference type="KEGG" id="rgi:RGI145_14350"/>
<comment type="similarity">
    <text evidence="1 13 14">Belongs to the ATPase B chain family.</text>
</comment>
<evidence type="ECO:0000256" key="8">
    <source>
        <dbReference type="ARBA" id="ARBA00023136"/>
    </source>
</evidence>
<dbReference type="PANTHER" id="PTHR33445">
    <property type="entry name" value="ATP SYNTHASE SUBUNIT B', CHLOROPLASTIC"/>
    <property type="match status" value="1"/>
</dbReference>
<dbReference type="Pfam" id="PF00430">
    <property type="entry name" value="ATP-synt_B"/>
    <property type="match status" value="1"/>
</dbReference>
<feature type="coiled-coil region" evidence="15">
    <location>
        <begin position="43"/>
        <end position="106"/>
    </location>
</feature>
<evidence type="ECO:0000256" key="5">
    <source>
        <dbReference type="ARBA" id="ARBA00022781"/>
    </source>
</evidence>
<dbReference type="CDD" id="cd06503">
    <property type="entry name" value="ATP-synt_Fo_b"/>
    <property type="match status" value="1"/>
</dbReference>
<dbReference type="Proteomes" id="UP000185494">
    <property type="component" value="Chromosome 1"/>
</dbReference>
<dbReference type="GO" id="GO:0012505">
    <property type="term" value="C:endomembrane system"/>
    <property type="evidence" value="ECO:0007669"/>
    <property type="project" value="UniProtKB-SubCell"/>
</dbReference>
<reference evidence="17 19" key="2">
    <citation type="journal article" date="2019" name="Microb. Pathog.">
        <title>Comparison of VITEK 2, MALDI-TOF MS, 16S rRNA gene sequencing, and whole-genome sequencing for identification of Roseomonas mucosa.</title>
        <authorList>
            <person name="Rudolph W.W."/>
            <person name="Gunzer F."/>
            <person name="Trauth M."/>
            <person name="Bunk B."/>
            <person name="Bigge R."/>
            <person name="Schrottner P."/>
        </authorList>
    </citation>
    <scope>NUCLEOTIDE SEQUENCE [LARGE SCALE GENOMIC DNA]</scope>
    <source>
        <strain evidence="17 19">DSM 103800</strain>
    </source>
</reference>
<evidence type="ECO:0000256" key="15">
    <source>
        <dbReference type="SAM" id="Coils"/>
    </source>
</evidence>
<dbReference type="GO" id="GO:0046961">
    <property type="term" value="F:proton-transporting ATPase activity, rotational mechanism"/>
    <property type="evidence" value="ECO:0007669"/>
    <property type="project" value="TreeGrafter"/>
</dbReference>
<keyword evidence="19" id="KW-1185">Reference proteome</keyword>
<comment type="function">
    <text evidence="11">Component of the F(0) channel, it forms part of the peripheral stalk, linking F(1) to F(0). The b'-subunit is a diverged and duplicated form of b found in plants and photosynthetic bacteria.</text>
</comment>
<keyword evidence="3 13" id="KW-0138">CF(0)</keyword>
<evidence type="ECO:0000256" key="11">
    <source>
        <dbReference type="ARBA" id="ARBA00025614"/>
    </source>
</evidence>
<dbReference type="InterPro" id="IPR050059">
    <property type="entry name" value="ATP_synthase_B_chain"/>
</dbReference>
<dbReference type="GO" id="GO:0045259">
    <property type="term" value="C:proton-transporting ATP synthase complex"/>
    <property type="evidence" value="ECO:0007669"/>
    <property type="project" value="UniProtKB-KW"/>
</dbReference>
<evidence type="ECO:0000256" key="4">
    <source>
        <dbReference type="ARBA" id="ARBA00022692"/>
    </source>
</evidence>
<evidence type="ECO:0000256" key="12">
    <source>
        <dbReference type="ARBA" id="ARBA00037847"/>
    </source>
</evidence>
<evidence type="ECO:0000313" key="17">
    <source>
        <dbReference type="EMBL" id="MDT8330106.1"/>
    </source>
</evidence>
<comment type="subunit">
    <text evidence="13">F-type ATPases have 2 components, F(1) - the catalytic core - and F(0) - the membrane proton channel. F(1) has five subunits: alpha(3), beta(3), gamma(1), delta(1), epsilon(1). F(0) has three main subunits: a(1), b(2) and c(10-14). The alpha and beta chains form an alternating ring which encloses part of the gamma chain. F(1) is attached to F(0) by a central stalk formed by the gamma and epsilon chains, while a peripheral stalk is formed by the delta and b chains.</text>
</comment>
<keyword evidence="2 13" id="KW-0813">Transport</keyword>
<keyword evidence="15" id="KW-0175">Coiled coil</keyword>
<evidence type="ECO:0000256" key="14">
    <source>
        <dbReference type="RuleBase" id="RU003848"/>
    </source>
</evidence>
<protein>
    <recommendedName>
        <fullName evidence="13">ATP synthase subunit b</fullName>
    </recommendedName>
    <alternativeName>
        <fullName evidence="13">ATP synthase F(0) sector subunit b</fullName>
    </alternativeName>
    <alternativeName>
        <fullName evidence="13">ATPase subunit I</fullName>
    </alternativeName>
    <alternativeName>
        <fullName evidence="13">F-type ATPase subunit b</fullName>
        <shortName evidence="13">F-ATPase subunit b</shortName>
    </alternativeName>
</protein>
<dbReference type="RefSeq" id="WP_075798892.1">
    <property type="nucleotide sequence ID" value="NZ_CP015583.1"/>
</dbReference>
<evidence type="ECO:0000256" key="13">
    <source>
        <dbReference type="HAMAP-Rule" id="MF_01398"/>
    </source>
</evidence>
<keyword evidence="8 13" id="KW-0472">Membrane</keyword>
<comment type="function">
    <text evidence="10 13">F(1)F(0) ATP synthase produces ATP from ADP in the presence of a proton or sodium gradient. F-type ATPases consist of two structural domains, F(1) containing the extramembraneous catalytic core and F(0) containing the membrane proton channel, linked together by a central stalk and a peripheral stalk. During catalysis, ATP synthesis in the catalytic domain of F(1) is coupled via a rotary mechanism of the central stalk subunits to proton translocation.</text>
</comment>
<reference evidence="17" key="3">
    <citation type="submission" date="2023-09" db="EMBL/GenBank/DDBJ databases">
        <authorList>
            <person name="Schober I."/>
            <person name="Bunk B."/>
        </authorList>
    </citation>
    <scope>NUCLEOTIDE SEQUENCE</scope>
    <source>
        <strain evidence="17">DSM 103800</strain>
    </source>
</reference>
<keyword evidence="6 13" id="KW-1133">Transmembrane helix</keyword>
<comment type="subcellular location">
    <subcellularLocation>
        <location evidence="13">Cell membrane</location>
        <topology evidence="13">Single-pass membrane protein</topology>
    </subcellularLocation>
    <subcellularLocation>
        <location evidence="12">Endomembrane system</location>
        <topology evidence="12">Single-pass membrane protein</topology>
    </subcellularLocation>
</comment>
<keyword evidence="13" id="KW-1003">Cell membrane</keyword>
<dbReference type="AlphaFoldDB" id="A0A1L7AH67"/>
<dbReference type="Proteomes" id="UP001258945">
    <property type="component" value="Unassembled WGS sequence"/>
</dbReference>
<evidence type="ECO:0000256" key="9">
    <source>
        <dbReference type="ARBA" id="ARBA00023310"/>
    </source>
</evidence>
<keyword evidence="7 13" id="KW-0406">Ion transport</keyword>
<keyword evidence="4 13" id="KW-0812">Transmembrane</keyword>
<dbReference type="PANTHER" id="PTHR33445:SF1">
    <property type="entry name" value="ATP SYNTHASE SUBUNIT B"/>
    <property type="match status" value="1"/>
</dbReference>
<evidence type="ECO:0000256" key="3">
    <source>
        <dbReference type="ARBA" id="ARBA00022547"/>
    </source>
</evidence>
<dbReference type="EMBL" id="CP015583">
    <property type="protein sequence ID" value="APT58115.1"/>
    <property type="molecule type" value="Genomic_DNA"/>
</dbReference>
<reference evidence="16 18" key="1">
    <citation type="submission" date="2016-05" db="EMBL/GenBank/DDBJ databases">
        <title>Complete Genome and Methylome Analysis of Psychrotrophic Bacterial Isolates from Antarctic Lake Untersee.</title>
        <authorList>
            <person name="Fomenkov A."/>
            <person name="Akimov V.N."/>
            <person name="Vasilyeva L.V."/>
            <person name="Andersen D."/>
            <person name="Vincze T."/>
            <person name="Roberts R.J."/>
        </authorList>
    </citation>
    <scope>NUCLEOTIDE SEQUENCE [LARGE SCALE GENOMIC DNA]</scope>
    <source>
        <strain evidence="16 18">U14-5</strain>
    </source>
</reference>
<name>A0A1L7AH67_9PROT</name>
<evidence type="ECO:0000313" key="18">
    <source>
        <dbReference type="Proteomes" id="UP000185494"/>
    </source>
</evidence>
<evidence type="ECO:0000313" key="19">
    <source>
        <dbReference type="Proteomes" id="UP001258945"/>
    </source>
</evidence>
<dbReference type="GO" id="GO:0046933">
    <property type="term" value="F:proton-transporting ATP synthase activity, rotational mechanism"/>
    <property type="evidence" value="ECO:0007669"/>
    <property type="project" value="UniProtKB-UniRule"/>
</dbReference>
<evidence type="ECO:0000313" key="16">
    <source>
        <dbReference type="EMBL" id="APT58115.1"/>
    </source>
</evidence>
<accession>A0A1L7AH67</accession>
<feature type="transmembrane region" description="Helical" evidence="13">
    <location>
        <begin position="14"/>
        <end position="32"/>
    </location>
</feature>
<organism evidence="16 18">
    <name type="scientific">Roseomonas gilardii</name>
    <dbReference type="NCBI Taxonomy" id="257708"/>
    <lineage>
        <taxon>Bacteria</taxon>
        <taxon>Pseudomonadati</taxon>
        <taxon>Pseudomonadota</taxon>
        <taxon>Alphaproteobacteria</taxon>
        <taxon>Acetobacterales</taxon>
        <taxon>Roseomonadaceae</taxon>
        <taxon>Roseomonas</taxon>
    </lineage>
</organism>
<dbReference type="STRING" id="257708.RGI145_14350"/>
<gene>
    <name evidence="13" type="primary">atpF</name>
    <name evidence="16" type="ORF">RGI145_14350</name>
    <name evidence="17" type="ORF">RQ831_03505</name>
</gene>
<proteinExistence type="inferred from homology"/>
<evidence type="ECO:0000256" key="2">
    <source>
        <dbReference type="ARBA" id="ARBA00022448"/>
    </source>
</evidence>
<dbReference type="GO" id="GO:0005886">
    <property type="term" value="C:plasma membrane"/>
    <property type="evidence" value="ECO:0007669"/>
    <property type="project" value="UniProtKB-SubCell"/>
</dbReference>
<evidence type="ECO:0000256" key="7">
    <source>
        <dbReference type="ARBA" id="ARBA00023065"/>
    </source>
</evidence>
<sequence length="169" mass="18424">MAHHYEHFWLDPKFWVGVAFVLFVVLTGRMLWQRLAGMLDARARAVRAELDEAGRLRAEAEALRQQAEAERTAAAAEAEQMIARAKAEAERLAKAAMAEAEASAKRSERMALDRIAAAEASAVAEVRRTAAEVATQAARDVIAEKFDARADAALVDRSVAELPKALRAA</sequence>
<keyword evidence="9 13" id="KW-0066">ATP synthesis</keyword>
<dbReference type="EMBL" id="JAVVDO010000003">
    <property type="protein sequence ID" value="MDT8330106.1"/>
    <property type="molecule type" value="Genomic_DNA"/>
</dbReference>
<dbReference type="HAMAP" id="MF_01398">
    <property type="entry name" value="ATP_synth_b_bprime"/>
    <property type="match status" value="1"/>
</dbReference>
<evidence type="ECO:0000256" key="1">
    <source>
        <dbReference type="ARBA" id="ARBA00005513"/>
    </source>
</evidence>
<evidence type="ECO:0000256" key="6">
    <source>
        <dbReference type="ARBA" id="ARBA00022989"/>
    </source>
</evidence>
<dbReference type="InterPro" id="IPR002146">
    <property type="entry name" value="ATP_synth_b/b'su_bac/chlpt"/>
</dbReference>
<evidence type="ECO:0000256" key="10">
    <source>
        <dbReference type="ARBA" id="ARBA00025198"/>
    </source>
</evidence>
<keyword evidence="5 13" id="KW-0375">Hydrogen ion transport</keyword>